<feature type="compositionally biased region" description="Basic and acidic residues" evidence="2">
    <location>
        <begin position="1"/>
        <end position="17"/>
    </location>
</feature>
<reference evidence="3" key="1">
    <citation type="submission" date="2019-08" db="EMBL/GenBank/DDBJ databases">
        <title>The improved chromosome-level genome for the pearl oyster Pinctada fucata martensii using PacBio sequencing and Hi-C.</title>
        <authorList>
            <person name="Zheng Z."/>
        </authorList>
    </citation>
    <scope>NUCLEOTIDE SEQUENCE</scope>
    <source>
        <strain evidence="3">ZZ-2019</strain>
        <tissue evidence="3">Adductor muscle</tissue>
    </source>
</reference>
<gene>
    <name evidence="3" type="ORF">FSP39_010346</name>
</gene>
<protein>
    <submittedName>
        <fullName evidence="3">Uncharacterized protein</fullName>
    </submittedName>
</protein>
<accession>A0AA89BJ61</accession>
<feature type="coiled-coil region" evidence="1">
    <location>
        <begin position="83"/>
        <end position="117"/>
    </location>
</feature>
<keyword evidence="4" id="KW-1185">Reference proteome</keyword>
<evidence type="ECO:0000313" key="3">
    <source>
        <dbReference type="EMBL" id="KAK3084231.1"/>
    </source>
</evidence>
<proteinExistence type="predicted"/>
<dbReference type="EMBL" id="VSWD01000013">
    <property type="protein sequence ID" value="KAK3084231.1"/>
    <property type="molecule type" value="Genomic_DNA"/>
</dbReference>
<organism evidence="3 4">
    <name type="scientific">Pinctada imbricata</name>
    <name type="common">Atlantic pearl-oyster</name>
    <name type="synonym">Pinctada martensii</name>
    <dbReference type="NCBI Taxonomy" id="66713"/>
    <lineage>
        <taxon>Eukaryota</taxon>
        <taxon>Metazoa</taxon>
        <taxon>Spiralia</taxon>
        <taxon>Lophotrochozoa</taxon>
        <taxon>Mollusca</taxon>
        <taxon>Bivalvia</taxon>
        <taxon>Autobranchia</taxon>
        <taxon>Pteriomorphia</taxon>
        <taxon>Pterioida</taxon>
        <taxon>Pterioidea</taxon>
        <taxon>Pteriidae</taxon>
        <taxon>Pinctada</taxon>
    </lineage>
</organism>
<name>A0AA89BJ61_PINIB</name>
<comment type="caution">
    <text evidence="3">The sequence shown here is derived from an EMBL/GenBank/DDBJ whole genome shotgun (WGS) entry which is preliminary data.</text>
</comment>
<feature type="region of interest" description="Disordered" evidence="2">
    <location>
        <begin position="1"/>
        <end position="34"/>
    </location>
</feature>
<keyword evidence="1" id="KW-0175">Coiled coil</keyword>
<evidence type="ECO:0000313" key="4">
    <source>
        <dbReference type="Proteomes" id="UP001186944"/>
    </source>
</evidence>
<sequence>MAESFKRRSSKTPEKPPAKRINTSQQSKTVPSLSSSDLRTAVLKTVKDSSVLLELSQLILDSVIDVLEPKIKDEVDDSVKAEVESMHETLSRKDEEISDLKKRLLRLEKRAEEQEQYSRRNCLRFSNIPYVTNEGTTPQSIGEIDTDAIVLDICNKSLGTNVTLDDISRSHVVGTPRNGKCQIIARFNSYRKRHMVYSAKSKMKSDSERRFICEDLTRSRFKIVQHLAGLRKAKKISQFWTLDGRIFMRISEGGYKILIKSMEDIHSHLAYGDDTDEDDPQRDGDDLVG</sequence>
<evidence type="ECO:0000256" key="1">
    <source>
        <dbReference type="SAM" id="Coils"/>
    </source>
</evidence>
<feature type="compositionally biased region" description="Polar residues" evidence="2">
    <location>
        <begin position="21"/>
        <end position="34"/>
    </location>
</feature>
<dbReference type="AlphaFoldDB" id="A0AA89BJ61"/>
<evidence type="ECO:0000256" key="2">
    <source>
        <dbReference type="SAM" id="MobiDB-lite"/>
    </source>
</evidence>
<dbReference type="Proteomes" id="UP001186944">
    <property type="component" value="Unassembled WGS sequence"/>
</dbReference>
<feature type="region of interest" description="Disordered" evidence="2">
    <location>
        <begin position="270"/>
        <end position="289"/>
    </location>
</feature>